<keyword evidence="7" id="KW-1185">Reference proteome</keyword>
<sequence length="141" mass="15723">MSTKETCKGACLCGAVRVSATIKSRDIGACHCAMCRQWGGGGPMFAVECEEDVAFEGEDHVALFSSSEWAERGFCRACGTHLFYRLKEGGHYALPVGLLGDDIQWRFTDQIFIDRKPAFYDFSQDTRNLTEQQVFELFAGD</sequence>
<dbReference type="Gene3D" id="3.90.1590.10">
    <property type="entry name" value="glutathione-dependent formaldehyde- activating enzyme (gfa)"/>
    <property type="match status" value="1"/>
</dbReference>
<evidence type="ECO:0000256" key="4">
    <source>
        <dbReference type="ARBA" id="ARBA00023239"/>
    </source>
</evidence>
<evidence type="ECO:0000259" key="5">
    <source>
        <dbReference type="PROSITE" id="PS51891"/>
    </source>
</evidence>
<reference evidence="6 7" key="1">
    <citation type="submission" date="2022-03" db="EMBL/GenBank/DDBJ databases">
        <title>Genomic Encyclopedia of Type Strains, Phase III (KMG-III): the genomes of soil and plant-associated and newly described type strains.</title>
        <authorList>
            <person name="Whitman W."/>
        </authorList>
    </citation>
    <scope>NUCLEOTIDE SEQUENCE [LARGE SCALE GENOMIC DNA]</scope>
    <source>
        <strain evidence="6 7">BSker1</strain>
    </source>
</reference>
<dbReference type="Pfam" id="PF04828">
    <property type="entry name" value="GFA"/>
    <property type="match status" value="1"/>
</dbReference>
<keyword evidence="4" id="KW-0456">Lyase</keyword>
<accession>A0ABT1GBE8</accession>
<dbReference type="InterPro" id="IPR006913">
    <property type="entry name" value="CENP-V/GFA"/>
</dbReference>
<keyword evidence="2" id="KW-0479">Metal-binding</keyword>
<feature type="domain" description="CENP-V/GFA" evidence="5">
    <location>
        <begin position="7"/>
        <end position="106"/>
    </location>
</feature>
<evidence type="ECO:0000256" key="1">
    <source>
        <dbReference type="ARBA" id="ARBA00005495"/>
    </source>
</evidence>
<evidence type="ECO:0000313" key="7">
    <source>
        <dbReference type="Proteomes" id="UP001523550"/>
    </source>
</evidence>
<gene>
    <name evidence="6" type="ORF">J2T60_002637</name>
</gene>
<protein>
    <recommendedName>
        <fullName evidence="5">CENP-V/GFA domain-containing protein</fullName>
    </recommendedName>
</protein>
<keyword evidence="3" id="KW-0862">Zinc</keyword>
<dbReference type="PANTHER" id="PTHR33337">
    <property type="entry name" value="GFA DOMAIN-CONTAINING PROTEIN"/>
    <property type="match status" value="1"/>
</dbReference>
<dbReference type="PROSITE" id="PS51891">
    <property type="entry name" value="CENP_V_GFA"/>
    <property type="match status" value="1"/>
</dbReference>
<organism evidence="6 7">
    <name type="scientific">Natronospira proteinivora</name>
    <dbReference type="NCBI Taxonomy" id="1807133"/>
    <lineage>
        <taxon>Bacteria</taxon>
        <taxon>Pseudomonadati</taxon>
        <taxon>Pseudomonadota</taxon>
        <taxon>Gammaproteobacteria</taxon>
        <taxon>Natronospirales</taxon>
        <taxon>Natronospiraceae</taxon>
        <taxon>Natronospira</taxon>
    </lineage>
</organism>
<evidence type="ECO:0000256" key="3">
    <source>
        <dbReference type="ARBA" id="ARBA00022833"/>
    </source>
</evidence>
<comment type="similarity">
    <text evidence="1">Belongs to the Gfa family.</text>
</comment>
<dbReference type="EMBL" id="JALJYF010000003">
    <property type="protein sequence ID" value="MCP1728623.1"/>
    <property type="molecule type" value="Genomic_DNA"/>
</dbReference>
<dbReference type="RefSeq" id="WP_253451206.1">
    <property type="nucleotide sequence ID" value="NZ_JALJYF010000003.1"/>
</dbReference>
<dbReference type="InterPro" id="IPR011057">
    <property type="entry name" value="Mss4-like_sf"/>
</dbReference>
<dbReference type="Proteomes" id="UP001523550">
    <property type="component" value="Unassembled WGS sequence"/>
</dbReference>
<dbReference type="SUPFAM" id="SSF51316">
    <property type="entry name" value="Mss4-like"/>
    <property type="match status" value="1"/>
</dbReference>
<evidence type="ECO:0000256" key="2">
    <source>
        <dbReference type="ARBA" id="ARBA00022723"/>
    </source>
</evidence>
<dbReference type="PANTHER" id="PTHR33337:SF40">
    <property type="entry name" value="CENP-V_GFA DOMAIN-CONTAINING PROTEIN-RELATED"/>
    <property type="match status" value="1"/>
</dbReference>
<proteinExistence type="inferred from homology"/>
<comment type="caution">
    <text evidence="6">The sequence shown here is derived from an EMBL/GenBank/DDBJ whole genome shotgun (WGS) entry which is preliminary data.</text>
</comment>
<name>A0ABT1GBE8_9GAMM</name>
<evidence type="ECO:0000313" key="6">
    <source>
        <dbReference type="EMBL" id="MCP1728623.1"/>
    </source>
</evidence>